<dbReference type="EMBL" id="BMCP01000001">
    <property type="protein sequence ID" value="GGE36387.1"/>
    <property type="molecule type" value="Genomic_DNA"/>
</dbReference>
<evidence type="ECO:0000313" key="2">
    <source>
        <dbReference type="EMBL" id="GGE36387.1"/>
    </source>
</evidence>
<sequence>MQALHYIAQIAIFIGSSYFYYRDMLDNGYPADGMTAGASFMGATLTVLAFATATMWISRGLSALSRRRGERHEIPRKVLKR</sequence>
<feature type="transmembrane region" description="Helical" evidence="1">
    <location>
        <begin position="33"/>
        <end position="58"/>
    </location>
</feature>
<comment type="caution">
    <text evidence="2">The sequence shown here is derived from an EMBL/GenBank/DDBJ whole genome shotgun (WGS) entry which is preliminary data.</text>
</comment>
<organism evidence="2 3">
    <name type="scientific">Agaricicola taiwanensis</name>
    <dbReference type="NCBI Taxonomy" id="591372"/>
    <lineage>
        <taxon>Bacteria</taxon>
        <taxon>Pseudomonadati</taxon>
        <taxon>Pseudomonadota</taxon>
        <taxon>Alphaproteobacteria</taxon>
        <taxon>Rhodobacterales</taxon>
        <taxon>Paracoccaceae</taxon>
        <taxon>Agaricicola</taxon>
    </lineage>
</organism>
<reference evidence="2" key="1">
    <citation type="journal article" date="2014" name="Int. J. Syst. Evol. Microbiol.">
        <title>Complete genome sequence of Corynebacterium casei LMG S-19264T (=DSM 44701T), isolated from a smear-ripened cheese.</title>
        <authorList>
            <consortium name="US DOE Joint Genome Institute (JGI-PGF)"/>
            <person name="Walter F."/>
            <person name="Albersmeier A."/>
            <person name="Kalinowski J."/>
            <person name="Ruckert C."/>
        </authorList>
    </citation>
    <scope>NUCLEOTIDE SEQUENCE</scope>
    <source>
        <strain evidence="2">CCM 7684</strain>
    </source>
</reference>
<evidence type="ECO:0000256" key="1">
    <source>
        <dbReference type="SAM" id="Phobius"/>
    </source>
</evidence>
<accession>A0A8J2VUX3</accession>
<keyword evidence="1" id="KW-1133">Transmembrane helix</keyword>
<gene>
    <name evidence="2" type="ORF">GCM10007276_12340</name>
</gene>
<keyword evidence="1" id="KW-0812">Transmembrane</keyword>
<keyword evidence="1" id="KW-0472">Membrane</keyword>
<evidence type="ECO:0000313" key="3">
    <source>
        <dbReference type="Proteomes" id="UP000602745"/>
    </source>
</evidence>
<reference evidence="2" key="2">
    <citation type="submission" date="2020-09" db="EMBL/GenBank/DDBJ databases">
        <authorList>
            <person name="Sun Q."/>
            <person name="Sedlacek I."/>
        </authorList>
    </citation>
    <scope>NUCLEOTIDE SEQUENCE</scope>
    <source>
        <strain evidence="2">CCM 7684</strain>
    </source>
</reference>
<keyword evidence="3" id="KW-1185">Reference proteome</keyword>
<dbReference type="Proteomes" id="UP000602745">
    <property type="component" value="Unassembled WGS sequence"/>
</dbReference>
<dbReference type="AlphaFoldDB" id="A0A8J2VUX3"/>
<protein>
    <submittedName>
        <fullName evidence="2">Uncharacterized protein</fullName>
    </submittedName>
</protein>
<feature type="transmembrane region" description="Helical" evidence="1">
    <location>
        <begin position="5"/>
        <end position="21"/>
    </location>
</feature>
<name>A0A8J2VUX3_9RHOB</name>
<proteinExistence type="predicted"/>